<proteinExistence type="predicted"/>
<accession>A0ABT5QN14</accession>
<dbReference type="InterPro" id="IPR042099">
    <property type="entry name" value="ANL_N_sf"/>
</dbReference>
<keyword evidence="2" id="KW-1185">Reference proteome</keyword>
<dbReference type="Gene3D" id="3.40.50.12780">
    <property type="entry name" value="N-terminal domain of ligase-like"/>
    <property type="match status" value="1"/>
</dbReference>
<organism evidence="1 2">
    <name type="scientific">Enterovibrio qingdaonensis</name>
    <dbReference type="NCBI Taxonomy" id="2899818"/>
    <lineage>
        <taxon>Bacteria</taxon>
        <taxon>Pseudomonadati</taxon>
        <taxon>Pseudomonadota</taxon>
        <taxon>Gammaproteobacteria</taxon>
        <taxon>Vibrionales</taxon>
        <taxon>Vibrionaceae</taxon>
        <taxon>Enterovibrio</taxon>
    </lineage>
</organism>
<name>A0ABT5QN14_9GAMM</name>
<dbReference type="PANTHER" id="PTHR36932">
    <property type="entry name" value="CAPSULAR POLYSACCHARIDE BIOSYNTHESIS PROTEIN"/>
    <property type="match status" value="1"/>
</dbReference>
<evidence type="ECO:0000313" key="2">
    <source>
        <dbReference type="Proteomes" id="UP001149821"/>
    </source>
</evidence>
<gene>
    <name evidence="1" type="ORF">LRP49_14485</name>
</gene>
<comment type="caution">
    <text evidence="1">The sequence shown here is derived from an EMBL/GenBank/DDBJ whole genome shotgun (WGS) entry which is preliminary data.</text>
</comment>
<sequence length="396" mass="45530">MMFKDFLWLILKENVVINLIYKYLAPRFFCGNVFFDVRNLPIINKDQILKIGNKPNTKFSVKGYTSGTTNKPMTVYRSLQSIFLEEYIIKSYMYENGVGISPRIAVLRGEHLFPANHTGPTFWVKTLFTRRLFLSSYHISQANAHLYLEALENFKPEVIMAYPSSISLLAKFAQKLDWKPNWDLACVLTSSELFSKENQQTVAGVFGKVLDHYGQAERVAALQLCEQGNYHIRPDYSHVEVLHNEHGQHIVGTNIYNSAMPLRRYDTNDYVEGFDSHSKCSCGNHSPFVEKILGRDDDYLILPNGTYVGRMDVAFKGVTTIVESQIEQVERDRIIIRFVPKELDNIKAIEHELSNKIQERLGDSIRIEFIAMEKVPRTRSGKFRSVLRSADISINI</sequence>
<protein>
    <recommendedName>
        <fullName evidence="3">Phenylacetate-CoA ligase</fullName>
    </recommendedName>
</protein>
<dbReference type="EMBL" id="JAJUBB010000010">
    <property type="protein sequence ID" value="MDD1782376.1"/>
    <property type="molecule type" value="Genomic_DNA"/>
</dbReference>
<evidence type="ECO:0000313" key="1">
    <source>
        <dbReference type="EMBL" id="MDD1782376.1"/>
    </source>
</evidence>
<dbReference type="SUPFAM" id="SSF56801">
    <property type="entry name" value="Acetyl-CoA synthetase-like"/>
    <property type="match status" value="1"/>
</dbReference>
<dbReference type="Proteomes" id="UP001149821">
    <property type="component" value="Unassembled WGS sequence"/>
</dbReference>
<evidence type="ECO:0008006" key="3">
    <source>
        <dbReference type="Google" id="ProtNLM"/>
    </source>
</evidence>
<reference evidence="1" key="1">
    <citation type="submission" date="2021-12" db="EMBL/GenBank/DDBJ databases">
        <title>Enterovibrio ZSDZ35 sp. nov. and Enterovibrio ZSDZ42 sp. nov., isolated from coastal seawater in Qingdao.</title>
        <authorList>
            <person name="Zhang P."/>
        </authorList>
    </citation>
    <scope>NUCLEOTIDE SEQUENCE</scope>
    <source>
        <strain evidence="1">ZSDZ35</strain>
    </source>
</reference>
<dbReference type="PANTHER" id="PTHR36932:SF1">
    <property type="entry name" value="CAPSULAR POLYSACCHARIDE BIOSYNTHESIS PROTEIN"/>
    <property type="match status" value="1"/>
</dbReference>
<dbReference type="InterPro" id="IPR053158">
    <property type="entry name" value="CapK_Type1_Caps_Biosynth"/>
</dbReference>
<dbReference type="RefSeq" id="WP_274143018.1">
    <property type="nucleotide sequence ID" value="NZ_JAJUBB010000010.1"/>
</dbReference>